<dbReference type="InterPro" id="IPR030378">
    <property type="entry name" value="G_CP_dom"/>
</dbReference>
<name>A0A0U2KCW0_ACAPC</name>
<evidence type="ECO:0000259" key="3">
    <source>
        <dbReference type="PROSITE" id="PS51721"/>
    </source>
</evidence>
<dbReference type="GO" id="GO:0005739">
    <property type="term" value="C:mitochondrion"/>
    <property type="evidence" value="ECO:0007669"/>
    <property type="project" value="TreeGrafter"/>
</dbReference>
<dbReference type="InterPro" id="IPR006073">
    <property type="entry name" value="GTP-bd"/>
</dbReference>
<accession>A0A0U2KCW0</accession>
<dbReference type="SUPFAM" id="SSF52540">
    <property type="entry name" value="P-loop containing nucleoside triphosphate hydrolases"/>
    <property type="match status" value="1"/>
</dbReference>
<keyword evidence="1" id="KW-0547">Nucleotide-binding</keyword>
<dbReference type="GO" id="GO:0005525">
    <property type="term" value="F:GTP binding"/>
    <property type="evidence" value="ECO:0007669"/>
    <property type="project" value="UniProtKB-KW"/>
</dbReference>
<evidence type="ECO:0000256" key="1">
    <source>
        <dbReference type="ARBA" id="ARBA00022741"/>
    </source>
</evidence>
<dbReference type="Gene3D" id="3.40.50.300">
    <property type="entry name" value="P-loop containing nucleotide triphosphate hydrolases"/>
    <property type="match status" value="1"/>
</dbReference>
<dbReference type="Gene3D" id="1.10.1580.10">
    <property type="match status" value="1"/>
</dbReference>
<dbReference type="InterPro" id="IPR027417">
    <property type="entry name" value="P-loop_NTPase"/>
</dbReference>
<dbReference type="AlphaFoldDB" id="A0A0U2KCW0"/>
<dbReference type="PROSITE" id="PS51721">
    <property type="entry name" value="G_CP"/>
    <property type="match status" value="1"/>
</dbReference>
<dbReference type="GO" id="GO:0032543">
    <property type="term" value="P:mitochondrial translation"/>
    <property type="evidence" value="ECO:0007669"/>
    <property type="project" value="TreeGrafter"/>
</dbReference>
<dbReference type="FunFam" id="3.40.50.300:FF:000876">
    <property type="entry name" value="Mitochondrial GTPase 1"/>
    <property type="match status" value="1"/>
</dbReference>
<dbReference type="InterPro" id="IPR023179">
    <property type="entry name" value="GTP-bd_ortho_bundle_sf"/>
</dbReference>
<keyword evidence="2" id="KW-0342">GTP-binding</keyword>
<organism evidence="4">
    <name type="scientific">Acartia pacifica</name>
    <name type="common">Copepod</name>
    <dbReference type="NCBI Taxonomy" id="335913"/>
    <lineage>
        <taxon>Eukaryota</taxon>
        <taxon>Metazoa</taxon>
        <taxon>Ecdysozoa</taxon>
        <taxon>Arthropoda</taxon>
        <taxon>Crustacea</taxon>
        <taxon>Multicrustacea</taxon>
        <taxon>Hexanauplia</taxon>
        <taxon>Copepoda</taxon>
        <taxon>Calanoida</taxon>
        <taxon>Acartiidae</taxon>
        <taxon>Acartia</taxon>
    </lineage>
</organism>
<dbReference type="EMBL" id="KT754384">
    <property type="protein sequence ID" value="ALS04218.1"/>
    <property type="molecule type" value="mRNA"/>
</dbReference>
<sequence length="354" mass="39994">MSKIVEWKKLVDTSFRKKYDFTGYSAKNWFPGHMHKGLKAMQRKITNVDCVIEVHDARIPLSGRNTTFKETVSGVKPHLLVLNKEDLVPKADRKLIIKKIKEADPIVSDIVFTNGNDFGCKGVKSILPKAVKLIEHSDRFHRAGNPDHTIMIIGIPNVGKSTIINQLRNSRLKIGGKAAPTGDKPGITKALQEKIRVCNKPLVYLLDTPGISKPNVRSMHAGMKLAACNTLNDLVVGELSICDYILWYLNKSHEFGYVDYLGLKQPEDDHLLMLTKAAIANGLMTKRTTFGKTSTIPNIDLMAQRFLKWFRSGDFGRIYFDQDELDDIKLNDEHLKLNYQIQHNTDNDGRIKSL</sequence>
<dbReference type="PANTHER" id="PTHR45782">
    <property type="entry name" value="MITOCHONDRIAL RIBOSOME-ASSOCIATED GTPASE 1"/>
    <property type="match status" value="1"/>
</dbReference>
<dbReference type="GO" id="GO:0003924">
    <property type="term" value="F:GTPase activity"/>
    <property type="evidence" value="ECO:0007669"/>
    <property type="project" value="TreeGrafter"/>
</dbReference>
<evidence type="ECO:0000256" key="2">
    <source>
        <dbReference type="ARBA" id="ARBA00023134"/>
    </source>
</evidence>
<proteinExistence type="evidence at transcript level"/>
<reference evidence="4" key="1">
    <citation type="journal article" date="2015" name="Sci. Rep.">
        <title>Spliced leader RNA trans-splicing discovered in copepods.</title>
        <authorList>
            <person name="Yang F."/>
            <person name="Xu D."/>
            <person name="Zhuang Y."/>
            <person name="Yi X."/>
            <person name="Huang Y."/>
            <person name="Chen H."/>
            <person name="Lin S."/>
            <person name="Campbell D.A."/>
            <person name="Sturm N.R."/>
            <person name="Liu G."/>
            <person name="Zhang H."/>
        </authorList>
    </citation>
    <scope>NUCLEOTIDE SEQUENCE</scope>
</reference>
<evidence type="ECO:0000313" key="4">
    <source>
        <dbReference type="EMBL" id="ALS04218.1"/>
    </source>
</evidence>
<feature type="domain" description="CP-type G" evidence="3">
    <location>
        <begin position="35"/>
        <end position="214"/>
    </location>
</feature>
<dbReference type="CDD" id="cd01856">
    <property type="entry name" value="YlqF"/>
    <property type="match status" value="1"/>
</dbReference>
<dbReference type="PANTHER" id="PTHR45782:SF4">
    <property type="entry name" value="MITOCHONDRIAL RIBOSOME-ASSOCIATED GTPASE 1"/>
    <property type="match status" value="1"/>
</dbReference>
<protein>
    <submittedName>
        <fullName evidence="4">Mitochondrial GTPase 1</fullName>
    </submittedName>
</protein>
<dbReference type="Pfam" id="PF01926">
    <property type="entry name" value="MMR_HSR1"/>
    <property type="match status" value="1"/>
</dbReference>